<dbReference type="InterPro" id="IPR006665">
    <property type="entry name" value="OmpA-like"/>
</dbReference>
<comment type="subcellular location">
    <subcellularLocation>
        <location evidence="1">Cell membrane</location>
        <topology evidence="1">Single-pass membrane protein</topology>
    </subcellularLocation>
</comment>
<evidence type="ECO:0000256" key="4">
    <source>
        <dbReference type="ARBA" id="ARBA00022692"/>
    </source>
</evidence>
<evidence type="ECO:0000313" key="9">
    <source>
        <dbReference type="EMBL" id="MDC3424029.1"/>
    </source>
</evidence>
<evidence type="ECO:0000313" key="10">
    <source>
        <dbReference type="Proteomes" id="UP001145050"/>
    </source>
</evidence>
<evidence type="ECO:0000256" key="2">
    <source>
        <dbReference type="ARBA" id="ARBA00008914"/>
    </source>
</evidence>
<dbReference type="InterPro" id="IPR025713">
    <property type="entry name" value="MotB-like_N_dom"/>
</dbReference>
<organism evidence="9 10">
    <name type="scientific">Terrihalobacillus insolitus</name>
    <dbReference type="NCBI Taxonomy" id="2950438"/>
    <lineage>
        <taxon>Bacteria</taxon>
        <taxon>Bacillati</taxon>
        <taxon>Bacillota</taxon>
        <taxon>Bacilli</taxon>
        <taxon>Bacillales</taxon>
        <taxon>Bacillaceae</taxon>
        <taxon>Terrihalobacillus</taxon>
    </lineage>
</organism>
<dbReference type="EMBL" id="JAMQKB010000003">
    <property type="protein sequence ID" value="MDC3424029.1"/>
    <property type="molecule type" value="Genomic_DNA"/>
</dbReference>
<evidence type="ECO:0000256" key="3">
    <source>
        <dbReference type="ARBA" id="ARBA00022475"/>
    </source>
</evidence>
<evidence type="ECO:0000256" key="7">
    <source>
        <dbReference type="PROSITE-ProRule" id="PRU00473"/>
    </source>
</evidence>
<comment type="caution">
    <text evidence="9">The sequence shown here is derived from an EMBL/GenBank/DDBJ whole genome shotgun (WGS) entry which is preliminary data.</text>
</comment>
<evidence type="ECO:0000256" key="6">
    <source>
        <dbReference type="ARBA" id="ARBA00023136"/>
    </source>
</evidence>
<dbReference type="SUPFAM" id="SSF103088">
    <property type="entry name" value="OmpA-like"/>
    <property type="match status" value="1"/>
</dbReference>
<dbReference type="InterPro" id="IPR036737">
    <property type="entry name" value="OmpA-like_sf"/>
</dbReference>
<name>A0A9X4ALR2_9BACI</name>
<evidence type="ECO:0000256" key="5">
    <source>
        <dbReference type="ARBA" id="ARBA00022989"/>
    </source>
</evidence>
<dbReference type="GO" id="GO:0005886">
    <property type="term" value="C:plasma membrane"/>
    <property type="evidence" value="ECO:0007669"/>
    <property type="project" value="UniProtKB-SubCell"/>
</dbReference>
<dbReference type="RefSeq" id="WP_272435826.1">
    <property type="nucleotide sequence ID" value="NZ_JAMQKB010000003.1"/>
</dbReference>
<dbReference type="PANTHER" id="PTHR30329:SF16">
    <property type="entry name" value="CHEMOTAXIS MOTB PROTEIN"/>
    <property type="match status" value="1"/>
</dbReference>
<sequence>MKLRRKQKKPDKGAPRWMVTYSDMMTLILVFFILLFSMSQIDLVKFEAIAESFRNRMVFEFYPSPVPMDNPAETSDPIESEVRSNDIDLPKESYQGAIQQPEESSENDESLDSLLNAVQSFLDEQNLNDVITANHTEEGVVLILQEQVLFESAEANIIDAGKPFLDKVGTLLSNIPNQVRVEGHTDNRPISNYRFPSNWELSAARASSVIRYVIDQQEIQENRFIAVGYGDTRPVVPNTSPENWNKNRRVEIVILEKEQ</sequence>
<keyword evidence="6 7" id="KW-0472">Membrane</keyword>
<dbReference type="Proteomes" id="UP001145050">
    <property type="component" value="Unassembled WGS sequence"/>
</dbReference>
<keyword evidence="10" id="KW-1185">Reference proteome</keyword>
<keyword evidence="9" id="KW-0282">Flagellum</keyword>
<dbReference type="Pfam" id="PF13677">
    <property type="entry name" value="MotB_plug"/>
    <property type="match status" value="1"/>
</dbReference>
<dbReference type="Pfam" id="PF00691">
    <property type="entry name" value="OmpA"/>
    <property type="match status" value="1"/>
</dbReference>
<comment type="similarity">
    <text evidence="2">Belongs to the MotB family.</text>
</comment>
<dbReference type="InterPro" id="IPR050330">
    <property type="entry name" value="Bact_OuterMem_StrucFunc"/>
</dbReference>
<dbReference type="PANTHER" id="PTHR30329">
    <property type="entry name" value="STATOR ELEMENT OF FLAGELLAR MOTOR COMPLEX"/>
    <property type="match status" value="1"/>
</dbReference>
<dbReference type="AlphaFoldDB" id="A0A9X4ALR2"/>
<reference evidence="9" key="1">
    <citation type="submission" date="2022-06" db="EMBL/GenBank/DDBJ databases">
        <title>Aquibacillus sp. a new bacterium isolated from soil saline samples.</title>
        <authorList>
            <person name="Galisteo C."/>
            <person name="De La Haba R."/>
            <person name="Sanchez-Porro C."/>
            <person name="Ventosa A."/>
        </authorList>
    </citation>
    <scope>NUCLEOTIDE SEQUENCE</scope>
    <source>
        <strain evidence="9">3ASR75-11</strain>
    </source>
</reference>
<gene>
    <name evidence="9" type="primary">motB</name>
    <name evidence="9" type="ORF">NC797_05840</name>
</gene>
<keyword evidence="5" id="KW-1133">Transmembrane helix</keyword>
<dbReference type="NCBIfam" id="NF005382">
    <property type="entry name" value="PRK06925.1"/>
    <property type="match status" value="1"/>
</dbReference>
<evidence type="ECO:0000259" key="8">
    <source>
        <dbReference type="PROSITE" id="PS51123"/>
    </source>
</evidence>
<dbReference type="CDD" id="cd07185">
    <property type="entry name" value="OmpA_C-like"/>
    <property type="match status" value="1"/>
</dbReference>
<dbReference type="Gene3D" id="3.30.1330.60">
    <property type="entry name" value="OmpA-like domain"/>
    <property type="match status" value="1"/>
</dbReference>
<evidence type="ECO:0000256" key="1">
    <source>
        <dbReference type="ARBA" id="ARBA00004162"/>
    </source>
</evidence>
<keyword evidence="3" id="KW-1003">Cell membrane</keyword>
<keyword evidence="9" id="KW-0966">Cell projection</keyword>
<keyword evidence="4" id="KW-0812">Transmembrane</keyword>
<keyword evidence="9" id="KW-0969">Cilium</keyword>
<dbReference type="PROSITE" id="PS51123">
    <property type="entry name" value="OMPA_2"/>
    <property type="match status" value="1"/>
</dbReference>
<proteinExistence type="inferred from homology"/>
<feature type="domain" description="OmpA-like" evidence="8">
    <location>
        <begin position="137"/>
        <end position="258"/>
    </location>
</feature>
<accession>A0A9X4ALR2</accession>
<protein>
    <submittedName>
        <fullName evidence="9">Flagellar motor protein MotB</fullName>
    </submittedName>
</protein>